<comment type="caution">
    <text evidence="1">The sequence shown here is derived from an EMBL/GenBank/DDBJ whole genome shotgun (WGS) entry which is preliminary data.</text>
</comment>
<accession>A0ACB0Z7S1</accession>
<organism evidence="1 2">
    <name type="scientific">Meloidogyne enterolobii</name>
    <name type="common">Root-knot nematode worm</name>
    <name type="synonym">Meloidogyne mayaguensis</name>
    <dbReference type="NCBI Taxonomy" id="390850"/>
    <lineage>
        <taxon>Eukaryota</taxon>
        <taxon>Metazoa</taxon>
        <taxon>Ecdysozoa</taxon>
        <taxon>Nematoda</taxon>
        <taxon>Chromadorea</taxon>
        <taxon>Rhabditida</taxon>
        <taxon>Tylenchina</taxon>
        <taxon>Tylenchomorpha</taxon>
        <taxon>Tylenchoidea</taxon>
        <taxon>Meloidogynidae</taxon>
        <taxon>Meloidogyninae</taxon>
        <taxon>Meloidogyne</taxon>
    </lineage>
</organism>
<reference evidence="1" key="1">
    <citation type="submission" date="2023-11" db="EMBL/GenBank/DDBJ databases">
        <authorList>
            <person name="Poullet M."/>
        </authorList>
    </citation>
    <scope>NUCLEOTIDE SEQUENCE</scope>
    <source>
        <strain evidence="1">E1834</strain>
    </source>
</reference>
<gene>
    <name evidence="1" type="ORF">MENTE1834_LOCUS21212</name>
</gene>
<protein>
    <submittedName>
        <fullName evidence="1">Uncharacterized protein</fullName>
    </submittedName>
</protein>
<dbReference type="EMBL" id="CAVMJV010000026">
    <property type="protein sequence ID" value="CAK5074461.1"/>
    <property type="molecule type" value="Genomic_DNA"/>
</dbReference>
<evidence type="ECO:0000313" key="1">
    <source>
        <dbReference type="EMBL" id="CAK5074461.1"/>
    </source>
</evidence>
<dbReference type="Proteomes" id="UP001497535">
    <property type="component" value="Unassembled WGS sequence"/>
</dbReference>
<evidence type="ECO:0000313" key="2">
    <source>
        <dbReference type="Proteomes" id="UP001497535"/>
    </source>
</evidence>
<keyword evidence="2" id="KW-1185">Reference proteome</keyword>
<sequence>MGAAGMHASSVTRTTELYYLLERQLADNVNWIKIGSTLLSHKSKKLKYTGNAR</sequence>
<proteinExistence type="predicted"/>
<name>A0ACB0Z7S1_MELEN</name>